<accession>Q24ZN1</accession>
<dbReference type="PANTHER" id="PTHR30419:SF8">
    <property type="entry name" value="NITROGEN ASSIMILATION TRANSCRIPTIONAL ACTIVATOR-RELATED"/>
    <property type="match status" value="1"/>
</dbReference>
<dbReference type="KEGG" id="dsy:DSY0722"/>
<keyword evidence="3" id="KW-0238">DNA-binding</keyword>
<dbReference type="Pfam" id="PF03466">
    <property type="entry name" value="LysR_substrate"/>
    <property type="match status" value="1"/>
</dbReference>
<dbReference type="InterPro" id="IPR050950">
    <property type="entry name" value="HTH-type_LysR_regulators"/>
</dbReference>
<evidence type="ECO:0000256" key="4">
    <source>
        <dbReference type="ARBA" id="ARBA00023163"/>
    </source>
</evidence>
<dbReference type="EMBL" id="AP008230">
    <property type="protein sequence ID" value="BAE82511.1"/>
    <property type="molecule type" value="Genomic_DNA"/>
</dbReference>
<dbReference type="Pfam" id="PF00126">
    <property type="entry name" value="HTH_1"/>
    <property type="match status" value="1"/>
</dbReference>
<dbReference type="PRINTS" id="PR00039">
    <property type="entry name" value="HTHLYSR"/>
</dbReference>
<keyword evidence="2" id="KW-0805">Transcription regulation</keyword>
<dbReference type="GO" id="GO:0003700">
    <property type="term" value="F:DNA-binding transcription factor activity"/>
    <property type="evidence" value="ECO:0007669"/>
    <property type="project" value="InterPro"/>
</dbReference>
<dbReference type="SUPFAM" id="SSF53850">
    <property type="entry name" value="Periplasmic binding protein-like II"/>
    <property type="match status" value="1"/>
</dbReference>
<dbReference type="Gene3D" id="3.40.190.290">
    <property type="match status" value="1"/>
</dbReference>
<dbReference type="InterPro" id="IPR036388">
    <property type="entry name" value="WH-like_DNA-bd_sf"/>
</dbReference>
<dbReference type="PROSITE" id="PS50931">
    <property type="entry name" value="HTH_LYSR"/>
    <property type="match status" value="1"/>
</dbReference>
<keyword evidence="7" id="KW-1185">Reference proteome</keyword>
<dbReference type="eggNOG" id="COG0583">
    <property type="taxonomic scope" value="Bacteria"/>
</dbReference>
<dbReference type="InterPro" id="IPR000847">
    <property type="entry name" value="LysR_HTH_N"/>
</dbReference>
<organism evidence="6 7">
    <name type="scientific">Desulfitobacterium hafniense (strain Y51)</name>
    <dbReference type="NCBI Taxonomy" id="138119"/>
    <lineage>
        <taxon>Bacteria</taxon>
        <taxon>Bacillati</taxon>
        <taxon>Bacillota</taxon>
        <taxon>Clostridia</taxon>
        <taxon>Eubacteriales</taxon>
        <taxon>Desulfitobacteriaceae</taxon>
        <taxon>Desulfitobacterium</taxon>
    </lineage>
</organism>
<gene>
    <name evidence="6" type="ordered locus">DSY0722</name>
</gene>
<name>Q24ZN1_DESHY</name>
<dbReference type="Proteomes" id="UP000001946">
    <property type="component" value="Chromosome"/>
</dbReference>
<dbReference type="PANTHER" id="PTHR30419">
    <property type="entry name" value="HTH-TYPE TRANSCRIPTIONAL REGULATOR YBHD"/>
    <property type="match status" value="1"/>
</dbReference>
<dbReference type="STRING" id="138119.DSY0722"/>
<evidence type="ECO:0000256" key="3">
    <source>
        <dbReference type="ARBA" id="ARBA00023125"/>
    </source>
</evidence>
<dbReference type="Gene3D" id="1.10.10.10">
    <property type="entry name" value="Winged helix-like DNA-binding domain superfamily/Winged helix DNA-binding domain"/>
    <property type="match status" value="1"/>
</dbReference>
<evidence type="ECO:0000313" key="6">
    <source>
        <dbReference type="EMBL" id="BAE82511.1"/>
    </source>
</evidence>
<evidence type="ECO:0000256" key="1">
    <source>
        <dbReference type="ARBA" id="ARBA00009437"/>
    </source>
</evidence>
<reference evidence="6 7" key="1">
    <citation type="journal article" date="2006" name="J. Bacteriol.">
        <title>Complete genome sequence of the dehalorespiring bacterium Desulfitobacterium hafniense Y51 and comparison with Dehalococcoides ethenogenes 195.</title>
        <authorList>
            <person name="Nonaka H."/>
            <person name="Keresztes G."/>
            <person name="Shinoda Y."/>
            <person name="Ikenaga Y."/>
            <person name="Abe M."/>
            <person name="Naito K."/>
            <person name="Inatomi K."/>
            <person name="Furukawa K."/>
            <person name="Inui M."/>
            <person name="Yukawa H."/>
        </authorList>
    </citation>
    <scope>NUCLEOTIDE SEQUENCE [LARGE SCALE GENOMIC DNA]</scope>
    <source>
        <strain evidence="6 7">Y51</strain>
    </source>
</reference>
<dbReference type="SUPFAM" id="SSF46785">
    <property type="entry name" value="Winged helix' DNA-binding domain"/>
    <property type="match status" value="1"/>
</dbReference>
<dbReference type="HOGENOM" id="CLU_039613_6_2_9"/>
<dbReference type="FunFam" id="1.10.10.10:FF:000001">
    <property type="entry name" value="LysR family transcriptional regulator"/>
    <property type="match status" value="1"/>
</dbReference>
<dbReference type="GO" id="GO:0005829">
    <property type="term" value="C:cytosol"/>
    <property type="evidence" value="ECO:0007669"/>
    <property type="project" value="TreeGrafter"/>
</dbReference>
<dbReference type="GO" id="GO:0003677">
    <property type="term" value="F:DNA binding"/>
    <property type="evidence" value="ECO:0007669"/>
    <property type="project" value="UniProtKB-KW"/>
</dbReference>
<feature type="domain" description="HTH lysR-type" evidence="5">
    <location>
        <begin position="8"/>
        <end position="65"/>
    </location>
</feature>
<protein>
    <recommendedName>
        <fullName evidence="5">HTH lysR-type domain-containing protein</fullName>
    </recommendedName>
</protein>
<dbReference type="InterPro" id="IPR036390">
    <property type="entry name" value="WH_DNA-bd_sf"/>
</dbReference>
<evidence type="ECO:0000259" key="5">
    <source>
        <dbReference type="PROSITE" id="PS50931"/>
    </source>
</evidence>
<keyword evidence="4" id="KW-0804">Transcription</keyword>
<evidence type="ECO:0000313" key="7">
    <source>
        <dbReference type="Proteomes" id="UP000001946"/>
    </source>
</evidence>
<evidence type="ECO:0000256" key="2">
    <source>
        <dbReference type="ARBA" id="ARBA00023015"/>
    </source>
</evidence>
<dbReference type="AlphaFoldDB" id="Q24ZN1"/>
<comment type="similarity">
    <text evidence="1">Belongs to the LysR transcriptional regulatory family.</text>
</comment>
<sequence>MPLREGDMEYKQLQIFLKVCETKSITKAAERLFISQQAVSRIIANLENELNARLFIRTPQGVELTDWGAELEQQAFEFLHHHDSIVTRLGNLNQGGRKEYKIGFFMGMLQMLPAHFLPDLMDAHPKLQFRLQSYPDNERSRSFQNYGCDLVMTTSPLSSGNFVQIFHYESPIGVILQRSHPLAQKQELTMADLKGQRLITLNSDNRSQSRLMNRLREWGLDAHSVVGDTEWGLTWDLLRRGYISFYAGKLSVLPDDMLGLPLTDLNLVWEFFVYKRQSKKLSALEKEILAKIRENISD</sequence>
<dbReference type="InterPro" id="IPR005119">
    <property type="entry name" value="LysR_subst-bd"/>
</dbReference>
<proteinExistence type="inferred from homology"/>
<dbReference type="CDD" id="cd05466">
    <property type="entry name" value="PBP2_LTTR_substrate"/>
    <property type="match status" value="1"/>
</dbReference>